<dbReference type="Proteomes" id="UP001597362">
    <property type="component" value="Unassembled WGS sequence"/>
</dbReference>
<evidence type="ECO:0000313" key="3">
    <source>
        <dbReference type="EMBL" id="MFD2116731.1"/>
    </source>
</evidence>
<gene>
    <name evidence="3" type="ORF">ACFSJH_13465</name>
</gene>
<dbReference type="EC" id="3.-.-.-" evidence="3"/>
<organism evidence="3 4">
    <name type="scientific">Paenibacillus yanchengensis</name>
    <dbReference type="NCBI Taxonomy" id="2035833"/>
    <lineage>
        <taxon>Bacteria</taxon>
        <taxon>Bacillati</taxon>
        <taxon>Bacillota</taxon>
        <taxon>Bacilli</taxon>
        <taxon>Bacillales</taxon>
        <taxon>Paenibacillaceae</taxon>
        <taxon>Paenibacillus</taxon>
    </lineage>
</organism>
<accession>A0ABW4YLX0</accession>
<dbReference type="InterPro" id="IPR001466">
    <property type="entry name" value="Beta-lactam-related"/>
</dbReference>
<dbReference type="PANTHER" id="PTHR43283:SF7">
    <property type="entry name" value="BETA-LACTAMASE-RELATED DOMAIN-CONTAINING PROTEIN"/>
    <property type="match status" value="1"/>
</dbReference>
<feature type="transmembrane region" description="Helical" evidence="1">
    <location>
        <begin position="262"/>
        <end position="284"/>
    </location>
</feature>
<evidence type="ECO:0000313" key="4">
    <source>
        <dbReference type="Proteomes" id="UP001597362"/>
    </source>
</evidence>
<dbReference type="InterPro" id="IPR012338">
    <property type="entry name" value="Beta-lactam/transpept-like"/>
</dbReference>
<keyword evidence="1" id="KW-0472">Membrane</keyword>
<dbReference type="EMBL" id="JBHUHO010000032">
    <property type="protein sequence ID" value="MFD2116731.1"/>
    <property type="molecule type" value="Genomic_DNA"/>
</dbReference>
<sequence length="311" mass="35777">MDKIHWSNWEEQFHHWKIESIYIADQTNIIDHWLYNNEDRSTPIFSATKSILSLLIGIAIEKRIFPALDEPLYTVLQEWKMPLPTVDKRITIEHLLTMTAGWDWPLFDKPYFQLVHSEQVLQDILSASQKHKPGVTFSYNSGCSYLLGVILAKRANMSLLEFAEKHLFEPLHMENVSWNQLGDYHEGGTGLTMRGCDFIKLGQLCLWQGEVAGEQLIPATWITHATKQHHKALLDATPALHGAFGYHWWSTPAERNGFTDCYFAYGFSGQIVVIFPAYNITIAVKRRATNRKDGAHSKQIIFDLILPQLLR</sequence>
<dbReference type="RefSeq" id="WP_377773217.1">
    <property type="nucleotide sequence ID" value="NZ_JBHUHO010000032.1"/>
</dbReference>
<name>A0ABW4YLX0_9BACL</name>
<keyword evidence="1" id="KW-0812">Transmembrane</keyword>
<proteinExistence type="predicted"/>
<dbReference type="PANTHER" id="PTHR43283">
    <property type="entry name" value="BETA-LACTAMASE-RELATED"/>
    <property type="match status" value="1"/>
</dbReference>
<dbReference type="Gene3D" id="3.40.710.10">
    <property type="entry name" value="DD-peptidase/beta-lactamase superfamily"/>
    <property type="match status" value="1"/>
</dbReference>
<keyword evidence="3" id="KW-0378">Hydrolase</keyword>
<dbReference type="Pfam" id="PF00144">
    <property type="entry name" value="Beta-lactamase"/>
    <property type="match status" value="1"/>
</dbReference>
<protein>
    <submittedName>
        <fullName evidence="3">Serine hydrolase domain-containing protein</fullName>
        <ecNumber evidence="3">3.-.-.-</ecNumber>
    </submittedName>
</protein>
<evidence type="ECO:0000256" key="1">
    <source>
        <dbReference type="SAM" id="Phobius"/>
    </source>
</evidence>
<evidence type="ECO:0000259" key="2">
    <source>
        <dbReference type="Pfam" id="PF00144"/>
    </source>
</evidence>
<feature type="domain" description="Beta-lactamase-related" evidence="2">
    <location>
        <begin position="36"/>
        <end position="299"/>
    </location>
</feature>
<dbReference type="GO" id="GO:0016787">
    <property type="term" value="F:hydrolase activity"/>
    <property type="evidence" value="ECO:0007669"/>
    <property type="project" value="UniProtKB-KW"/>
</dbReference>
<dbReference type="InterPro" id="IPR050789">
    <property type="entry name" value="Diverse_Enzym_Activities"/>
</dbReference>
<keyword evidence="1" id="KW-1133">Transmembrane helix</keyword>
<comment type="caution">
    <text evidence="3">The sequence shown here is derived from an EMBL/GenBank/DDBJ whole genome shotgun (WGS) entry which is preliminary data.</text>
</comment>
<keyword evidence="4" id="KW-1185">Reference proteome</keyword>
<reference evidence="4" key="1">
    <citation type="journal article" date="2019" name="Int. J. Syst. Evol. Microbiol.">
        <title>The Global Catalogue of Microorganisms (GCM) 10K type strain sequencing project: providing services to taxonomists for standard genome sequencing and annotation.</title>
        <authorList>
            <consortium name="The Broad Institute Genomics Platform"/>
            <consortium name="The Broad Institute Genome Sequencing Center for Infectious Disease"/>
            <person name="Wu L."/>
            <person name="Ma J."/>
        </authorList>
    </citation>
    <scope>NUCLEOTIDE SEQUENCE [LARGE SCALE GENOMIC DNA]</scope>
    <source>
        <strain evidence="4">GH52</strain>
    </source>
</reference>
<dbReference type="SUPFAM" id="SSF56601">
    <property type="entry name" value="beta-lactamase/transpeptidase-like"/>
    <property type="match status" value="1"/>
</dbReference>